<dbReference type="InterPro" id="IPR036653">
    <property type="entry name" value="CinA-like_C"/>
</dbReference>
<dbReference type="SUPFAM" id="SSF64397">
    <property type="entry name" value="Hsp33 domain"/>
    <property type="match status" value="1"/>
</dbReference>
<dbReference type="Pfam" id="PF02464">
    <property type="entry name" value="CinA"/>
    <property type="match status" value="1"/>
</dbReference>
<dbReference type="Proteomes" id="UP000289629">
    <property type="component" value="Chromosome"/>
</dbReference>
<dbReference type="InterPro" id="IPR016153">
    <property type="entry name" value="Heat_shock_Hsp33_N"/>
</dbReference>
<dbReference type="SUPFAM" id="SSF118352">
    <property type="entry name" value="HSP33 redox switch-like"/>
    <property type="match status" value="1"/>
</dbReference>
<organism evidence="7 8">
    <name type="scientific">Mesomycoplasma dispar</name>
    <dbReference type="NCBI Taxonomy" id="86660"/>
    <lineage>
        <taxon>Bacteria</taxon>
        <taxon>Bacillati</taxon>
        <taxon>Mycoplasmatota</taxon>
        <taxon>Mycoplasmoidales</taxon>
        <taxon>Metamycoplasmataceae</taxon>
        <taxon>Mesomycoplasma</taxon>
    </lineage>
</organism>
<evidence type="ECO:0000313" key="7">
    <source>
        <dbReference type="EMBL" id="VEU61404.1"/>
    </source>
</evidence>
<dbReference type="InterPro" id="IPR016154">
    <property type="entry name" value="Heat_shock_Hsp33_C"/>
</dbReference>
<dbReference type="AlphaFoldDB" id="A0AAJ5TCI2"/>
<name>A0AAJ5TCI2_9BACT</name>
<dbReference type="InterPro" id="IPR000397">
    <property type="entry name" value="Heat_shock_Hsp33"/>
</dbReference>
<dbReference type="SUPFAM" id="SSF142433">
    <property type="entry name" value="CinA-like"/>
    <property type="match status" value="1"/>
</dbReference>
<keyword evidence="3" id="KW-1015">Disulfide bond</keyword>
<keyword evidence="1" id="KW-0963">Cytoplasm</keyword>
<dbReference type="Gene3D" id="3.90.1280.10">
    <property type="entry name" value="HSP33 redox switch-like"/>
    <property type="match status" value="1"/>
</dbReference>
<dbReference type="Gene3D" id="3.90.950.20">
    <property type="entry name" value="CinA-like"/>
    <property type="match status" value="1"/>
</dbReference>
<dbReference type="PANTHER" id="PTHR30111:SF1">
    <property type="entry name" value="33 KDA CHAPERONIN"/>
    <property type="match status" value="1"/>
</dbReference>
<keyword evidence="2" id="KW-0862">Zinc</keyword>
<evidence type="ECO:0000256" key="1">
    <source>
        <dbReference type="ARBA" id="ARBA00022490"/>
    </source>
</evidence>
<evidence type="ECO:0000256" key="5">
    <source>
        <dbReference type="ARBA" id="ARBA00023284"/>
    </source>
</evidence>
<proteinExistence type="predicted"/>
<feature type="domain" description="CinA C-terminal" evidence="6">
    <location>
        <begin position="274"/>
        <end position="402"/>
    </location>
</feature>
<dbReference type="Gene3D" id="3.55.30.10">
    <property type="entry name" value="Hsp33 domain"/>
    <property type="match status" value="1"/>
</dbReference>
<dbReference type="GO" id="GO:0042026">
    <property type="term" value="P:protein refolding"/>
    <property type="evidence" value="ECO:0007669"/>
    <property type="project" value="TreeGrafter"/>
</dbReference>
<dbReference type="GO" id="GO:0051082">
    <property type="term" value="F:unfolded protein binding"/>
    <property type="evidence" value="ECO:0007669"/>
    <property type="project" value="InterPro"/>
</dbReference>
<evidence type="ECO:0000256" key="2">
    <source>
        <dbReference type="ARBA" id="ARBA00022833"/>
    </source>
</evidence>
<dbReference type="PANTHER" id="PTHR30111">
    <property type="entry name" value="33 KDA CHAPERONIN"/>
    <property type="match status" value="1"/>
</dbReference>
<dbReference type="EMBL" id="LR214971">
    <property type="protein sequence ID" value="VEU61404.1"/>
    <property type="molecule type" value="Genomic_DNA"/>
</dbReference>
<dbReference type="InterPro" id="IPR008136">
    <property type="entry name" value="CinA_C"/>
</dbReference>
<dbReference type="Pfam" id="PF01430">
    <property type="entry name" value="HSP33"/>
    <property type="match status" value="1"/>
</dbReference>
<protein>
    <submittedName>
        <fullName evidence="7">Competence/damage-inducible protein CinA</fullName>
    </submittedName>
</protein>
<sequence>MESYSNVYLRKNILIIVSEMTKIVNDAIKVHQIDNINSLILASAINVFGPLSRLIKEKNGGYTVTVKSENLESLIIETNKNGQIRASINSKNFEISRDFFKKYSVNQLLSSFITNSGFLKISRFNDRKIYSGQVELQVGDFISDLAFYFHQSQQTKSVIKNLIKINDELKITKAQSLIIQLLPGYQSDEIEEVEKWLANKKIYDFIDFFKNFNLIENQNWTYFCNCVNKNFEKNLNLLTEKEVDNLIENYQKIEFKCNFCGKSQWFTKKDWLFVQKPFSIATVESLTGGALAAEIVKTAGASQFFAGGLVCYQNRIKEQIGIDTTNGVTNAETALKMADYGLNFFKTKYAISLTGNAGPGIQDGKLGQVFIALNNKVWEMNFQGSRSEIIKATIEFAAKKINEIRENTVKI</sequence>
<evidence type="ECO:0000256" key="4">
    <source>
        <dbReference type="ARBA" id="ARBA00023186"/>
    </source>
</evidence>
<dbReference type="RefSeq" id="WP_044635257.1">
    <property type="nucleotide sequence ID" value="NZ_CP007229.1"/>
</dbReference>
<reference evidence="7 8" key="1">
    <citation type="submission" date="2019-01" db="EMBL/GenBank/DDBJ databases">
        <authorList>
            <consortium name="Pathogen Informatics"/>
        </authorList>
    </citation>
    <scope>NUCLEOTIDE SEQUENCE [LARGE SCALE GENOMIC DNA]</scope>
    <source>
        <strain evidence="7 8">NCTC10125</strain>
    </source>
</reference>
<evidence type="ECO:0000256" key="3">
    <source>
        <dbReference type="ARBA" id="ARBA00023157"/>
    </source>
</evidence>
<accession>A0AAJ5TCI2</accession>
<evidence type="ECO:0000313" key="8">
    <source>
        <dbReference type="Proteomes" id="UP000289629"/>
    </source>
</evidence>
<keyword evidence="5" id="KW-0676">Redox-active center</keyword>
<evidence type="ECO:0000259" key="6">
    <source>
        <dbReference type="Pfam" id="PF02464"/>
    </source>
</evidence>
<dbReference type="GO" id="GO:0005737">
    <property type="term" value="C:cytoplasm"/>
    <property type="evidence" value="ECO:0007669"/>
    <property type="project" value="InterPro"/>
</dbReference>
<dbReference type="GO" id="GO:0044183">
    <property type="term" value="F:protein folding chaperone"/>
    <property type="evidence" value="ECO:0007669"/>
    <property type="project" value="TreeGrafter"/>
</dbReference>
<gene>
    <name evidence="7" type="primary">cinA</name>
    <name evidence="7" type="ORF">NCTC10125_00205</name>
</gene>
<keyword evidence="4" id="KW-0143">Chaperone</keyword>
<dbReference type="KEGG" id="mds:MDIS_01050"/>